<dbReference type="PANTHER" id="PTHR34387">
    <property type="entry name" value="SLR1258 PROTEIN"/>
    <property type="match status" value="1"/>
</dbReference>
<keyword evidence="1" id="KW-0732">Signal</keyword>
<dbReference type="Pfam" id="PF04402">
    <property type="entry name" value="SIMPL"/>
    <property type="match status" value="1"/>
</dbReference>
<comment type="caution">
    <text evidence="2">The sequence shown here is derived from an EMBL/GenBank/DDBJ whole genome shotgun (WGS) entry which is preliminary data.</text>
</comment>
<dbReference type="AlphaFoldDB" id="A0A6N9TEL5"/>
<accession>A0A6N9TEL5</accession>
<gene>
    <name evidence="2" type="ORF">GTQ48_08655</name>
</gene>
<evidence type="ECO:0000313" key="3">
    <source>
        <dbReference type="Proteomes" id="UP000471381"/>
    </source>
</evidence>
<dbReference type="Gene3D" id="3.30.70.2970">
    <property type="entry name" value="Protein of unknown function (DUF541), domain 2"/>
    <property type="match status" value="1"/>
</dbReference>
<dbReference type="PANTHER" id="PTHR34387:SF2">
    <property type="entry name" value="SLR1258 PROTEIN"/>
    <property type="match status" value="1"/>
</dbReference>
<keyword evidence="3" id="KW-1185">Reference proteome</keyword>
<feature type="chain" id="PRO_5026909220" evidence="1">
    <location>
        <begin position="29"/>
        <end position="251"/>
    </location>
</feature>
<proteinExistence type="predicted"/>
<evidence type="ECO:0000313" key="2">
    <source>
        <dbReference type="EMBL" id="NDW15591.1"/>
    </source>
</evidence>
<protein>
    <submittedName>
        <fullName evidence="2">DUF541 domain-containing protein</fullName>
    </submittedName>
</protein>
<dbReference type="Proteomes" id="UP000471381">
    <property type="component" value="Unassembled WGS sequence"/>
</dbReference>
<feature type="signal peptide" evidence="1">
    <location>
        <begin position="1"/>
        <end position="28"/>
    </location>
</feature>
<dbReference type="GO" id="GO:0006974">
    <property type="term" value="P:DNA damage response"/>
    <property type="evidence" value="ECO:0007669"/>
    <property type="project" value="TreeGrafter"/>
</dbReference>
<dbReference type="Gene3D" id="3.30.110.170">
    <property type="entry name" value="Protein of unknown function (DUF541), domain 1"/>
    <property type="match status" value="1"/>
</dbReference>
<sequence length="251" mass="27521">MQNVLTFTKTLILLTVFTAPLYTAQSYAHTEASKDAVKEKESQANERSLGTISVQGVGAIDVTPNAYSVTFIVEEQGTTVSKLSGQLENDLTSIVSFLLEEGIEERYIQSMQVRLSPRYNNTPQGREQDGFTLSREIAITSTDLENYDRVLDGVLKRGVDRIQQFNFVNMGEASVYQKALVTAVADAKNRAQLLAKELGVEVGEVVAISESGGNMPIPVMRADTFSKEMSLSLPGQESVNARVNVTFNINQ</sequence>
<name>A0A6N9TEL5_9ALTE</name>
<dbReference type="InterPro" id="IPR052022">
    <property type="entry name" value="26kDa_periplasmic_antigen"/>
</dbReference>
<evidence type="ECO:0000256" key="1">
    <source>
        <dbReference type="SAM" id="SignalP"/>
    </source>
</evidence>
<dbReference type="InterPro" id="IPR007497">
    <property type="entry name" value="SIMPL/DUF541"/>
</dbReference>
<dbReference type="RefSeq" id="WP_163106324.1">
    <property type="nucleotide sequence ID" value="NZ_JAAAWO010000005.1"/>
</dbReference>
<organism evidence="2 3">
    <name type="scientific">Alteromonas genovensis</name>
    <dbReference type="NCBI Taxonomy" id="471225"/>
    <lineage>
        <taxon>Bacteria</taxon>
        <taxon>Pseudomonadati</taxon>
        <taxon>Pseudomonadota</taxon>
        <taxon>Gammaproteobacteria</taxon>
        <taxon>Alteromonadales</taxon>
        <taxon>Alteromonadaceae</taxon>
        <taxon>Alteromonas/Salinimonas group</taxon>
        <taxon>Alteromonas</taxon>
    </lineage>
</organism>
<reference evidence="2 3" key="1">
    <citation type="submission" date="2020-01" db="EMBL/GenBank/DDBJ databases">
        <title>Genomes of bacteria type strains.</title>
        <authorList>
            <person name="Chen J."/>
            <person name="Zhu S."/>
            <person name="Yang J."/>
        </authorList>
    </citation>
    <scope>NUCLEOTIDE SEQUENCE [LARGE SCALE GENOMIC DNA]</scope>
    <source>
        <strain evidence="2 3">LMG 24078</strain>
    </source>
</reference>
<dbReference type="EMBL" id="JAAAWO010000005">
    <property type="protein sequence ID" value="NDW15591.1"/>
    <property type="molecule type" value="Genomic_DNA"/>
</dbReference>